<comment type="caution">
    <text evidence="9">The sequence shown here is derived from an EMBL/GenBank/DDBJ whole genome shotgun (WGS) entry which is preliminary data.</text>
</comment>
<dbReference type="OrthoDB" id="76364at2759"/>
<proteinExistence type="predicted"/>
<feature type="compositionally biased region" description="Basic and acidic residues" evidence="7">
    <location>
        <begin position="126"/>
        <end position="135"/>
    </location>
</feature>
<evidence type="ECO:0000313" key="9">
    <source>
        <dbReference type="EMBL" id="KAJ7311272.1"/>
    </source>
</evidence>
<evidence type="ECO:0000256" key="3">
    <source>
        <dbReference type="ARBA" id="ARBA00022771"/>
    </source>
</evidence>
<dbReference type="GO" id="GO:0006281">
    <property type="term" value="P:DNA repair"/>
    <property type="evidence" value="ECO:0007669"/>
    <property type="project" value="UniProtKB-KW"/>
</dbReference>
<keyword evidence="4" id="KW-0862">Zinc</keyword>
<dbReference type="Proteomes" id="UP001142489">
    <property type="component" value="Unassembled WGS sequence"/>
</dbReference>
<accession>A0A9Q0XDZ7</accession>
<protein>
    <recommendedName>
        <fullName evidence="8">UBZ4-type domain-containing protein</fullName>
    </recommendedName>
</protein>
<evidence type="ECO:0000256" key="1">
    <source>
        <dbReference type="ARBA" id="ARBA00022723"/>
    </source>
</evidence>
<evidence type="ECO:0000256" key="2">
    <source>
        <dbReference type="ARBA" id="ARBA00022763"/>
    </source>
</evidence>
<reference evidence="9" key="1">
    <citation type="journal article" date="2023" name="DNA Res.">
        <title>Chromosome-level genome assembly of Phrynocephalus forsythii using third-generation DNA sequencing and Hi-C analysis.</title>
        <authorList>
            <person name="Qi Y."/>
            <person name="Zhao W."/>
            <person name="Zhao Y."/>
            <person name="Niu C."/>
            <person name="Cao S."/>
            <person name="Zhang Y."/>
        </authorList>
    </citation>
    <scope>NUCLEOTIDE SEQUENCE</scope>
    <source>
        <tissue evidence="9">Muscle</tissue>
    </source>
</reference>
<keyword evidence="2 6" id="KW-0227">DNA damage</keyword>
<organism evidence="9 10">
    <name type="scientific">Phrynocephalus forsythii</name>
    <dbReference type="NCBI Taxonomy" id="171643"/>
    <lineage>
        <taxon>Eukaryota</taxon>
        <taxon>Metazoa</taxon>
        <taxon>Chordata</taxon>
        <taxon>Craniata</taxon>
        <taxon>Vertebrata</taxon>
        <taxon>Euteleostomi</taxon>
        <taxon>Lepidosauria</taxon>
        <taxon>Squamata</taxon>
        <taxon>Bifurcata</taxon>
        <taxon>Unidentata</taxon>
        <taxon>Episquamata</taxon>
        <taxon>Toxicofera</taxon>
        <taxon>Iguania</taxon>
        <taxon>Acrodonta</taxon>
        <taxon>Agamidae</taxon>
        <taxon>Agaminae</taxon>
        <taxon>Phrynocephalus</taxon>
    </lineage>
</organism>
<feature type="compositionally biased region" description="Polar residues" evidence="7">
    <location>
        <begin position="43"/>
        <end position="52"/>
    </location>
</feature>
<name>A0A9Q0XDZ7_9SAUR</name>
<dbReference type="GO" id="GO:0008270">
    <property type="term" value="F:zinc ion binding"/>
    <property type="evidence" value="ECO:0007669"/>
    <property type="project" value="UniProtKB-KW"/>
</dbReference>
<evidence type="ECO:0000256" key="5">
    <source>
        <dbReference type="ARBA" id="ARBA00023204"/>
    </source>
</evidence>
<dbReference type="SMART" id="SM00734">
    <property type="entry name" value="ZnF_Rad18"/>
    <property type="match status" value="1"/>
</dbReference>
<feature type="compositionally biased region" description="Polar residues" evidence="7">
    <location>
        <begin position="115"/>
        <end position="125"/>
    </location>
</feature>
<feature type="region of interest" description="Disordered" evidence="7">
    <location>
        <begin position="95"/>
        <end position="135"/>
    </location>
</feature>
<evidence type="ECO:0000256" key="7">
    <source>
        <dbReference type="SAM" id="MobiDB-lite"/>
    </source>
</evidence>
<dbReference type="GO" id="GO:0003677">
    <property type="term" value="F:DNA binding"/>
    <property type="evidence" value="ECO:0007669"/>
    <property type="project" value="InterPro"/>
</dbReference>
<keyword evidence="1" id="KW-0479">Metal-binding</keyword>
<dbReference type="AlphaFoldDB" id="A0A9Q0XDZ7"/>
<dbReference type="InterPro" id="IPR006642">
    <property type="entry name" value="Rad18_UBZ4"/>
</dbReference>
<evidence type="ECO:0000313" key="10">
    <source>
        <dbReference type="Proteomes" id="UP001142489"/>
    </source>
</evidence>
<gene>
    <name evidence="9" type="ORF">JRQ81_006886</name>
</gene>
<dbReference type="PROSITE" id="PS51908">
    <property type="entry name" value="ZF_UBZ4"/>
    <property type="match status" value="1"/>
</dbReference>
<feature type="region of interest" description="Disordered" evidence="7">
    <location>
        <begin position="1"/>
        <end position="52"/>
    </location>
</feature>
<evidence type="ECO:0000256" key="4">
    <source>
        <dbReference type="ARBA" id="ARBA00022833"/>
    </source>
</evidence>
<keyword evidence="3 6" id="KW-0863">Zinc-finger</keyword>
<feature type="domain" description="UBZ4-type" evidence="8">
    <location>
        <begin position="59"/>
        <end position="87"/>
    </location>
</feature>
<keyword evidence="10" id="KW-1185">Reference proteome</keyword>
<evidence type="ECO:0000256" key="6">
    <source>
        <dbReference type="PROSITE-ProRule" id="PRU01256"/>
    </source>
</evidence>
<evidence type="ECO:0000259" key="8">
    <source>
        <dbReference type="PROSITE" id="PS51908"/>
    </source>
</evidence>
<sequence length="211" mass="22869">MADDEFPENKRPRKSASLAKTKRRASSRKQGALGAKEGLPSAPSASSIVSFFNNAPPPRIACPLCGQMVPRYGINRHLDEVCEKGRDYNGVTLNASSLDLGSPPAAEGRPGLSSPYFTQNTSTPERSPRRAAGGEKEIEARLKEKTSPDFKKGPGLVSSDGEPRIHVVKSIRLGSLSAKLSRRRHRGQGEVVLAQVWRDVQLKTLGTASRR</sequence>
<keyword evidence="5 6" id="KW-0234">DNA repair</keyword>
<dbReference type="EMBL" id="JAPFRF010000014">
    <property type="protein sequence ID" value="KAJ7311272.1"/>
    <property type="molecule type" value="Genomic_DNA"/>
</dbReference>